<dbReference type="OrthoDB" id="153193at2"/>
<keyword evidence="6" id="KW-0119">Carbohydrate metabolism</keyword>
<evidence type="ECO:0000256" key="5">
    <source>
        <dbReference type="ARBA" id="ARBA00022840"/>
    </source>
</evidence>
<feature type="domain" description="Four-carbon acid sugar kinase N-terminal" evidence="7">
    <location>
        <begin position="35"/>
        <end position="271"/>
    </location>
</feature>
<dbReference type="Pfam" id="PF07005">
    <property type="entry name" value="SBD_N"/>
    <property type="match status" value="1"/>
</dbReference>
<evidence type="ECO:0000313" key="10">
    <source>
        <dbReference type="Proteomes" id="UP000319817"/>
    </source>
</evidence>
<gene>
    <name evidence="9" type="ORF">K239x_03260</name>
</gene>
<dbReference type="SUPFAM" id="SSF142764">
    <property type="entry name" value="YgbK-like"/>
    <property type="match status" value="1"/>
</dbReference>
<evidence type="ECO:0000256" key="2">
    <source>
        <dbReference type="ARBA" id="ARBA00022679"/>
    </source>
</evidence>
<keyword evidence="5" id="KW-0067">ATP-binding</keyword>
<dbReference type="InterPro" id="IPR010737">
    <property type="entry name" value="4-carb_acid_sugar_kinase_N"/>
</dbReference>
<keyword evidence="10" id="KW-1185">Reference proteome</keyword>
<dbReference type="EMBL" id="CP036526">
    <property type="protein sequence ID" value="QDT08387.1"/>
    <property type="molecule type" value="Genomic_DNA"/>
</dbReference>
<accession>A0A517NMN1</accession>
<dbReference type="InterPro" id="IPR037051">
    <property type="entry name" value="4-carb_acid_sugar_kinase_N_sf"/>
</dbReference>
<evidence type="ECO:0000313" key="9">
    <source>
        <dbReference type="EMBL" id="QDT08387.1"/>
    </source>
</evidence>
<name>A0A517NMN1_9BACT</name>
<dbReference type="RefSeq" id="WP_145415938.1">
    <property type="nucleotide sequence ID" value="NZ_CP036526.1"/>
</dbReference>
<dbReference type="GO" id="GO:0005524">
    <property type="term" value="F:ATP binding"/>
    <property type="evidence" value="ECO:0007669"/>
    <property type="project" value="UniProtKB-KW"/>
</dbReference>
<evidence type="ECO:0000256" key="6">
    <source>
        <dbReference type="ARBA" id="ARBA00023277"/>
    </source>
</evidence>
<evidence type="ECO:0000256" key="4">
    <source>
        <dbReference type="ARBA" id="ARBA00022777"/>
    </source>
</evidence>
<evidence type="ECO:0000256" key="3">
    <source>
        <dbReference type="ARBA" id="ARBA00022741"/>
    </source>
</evidence>
<dbReference type="InterPro" id="IPR031475">
    <property type="entry name" value="NBD_C"/>
</dbReference>
<dbReference type="GO" id="GO:0016301">
    <property type="term" value="F:kinase activity"/>
    <property type="evidence" value="ECO:0007669"/>
    <property type="project" value="UniProtKB-KW"/>
</dbReference>
<dbReference type="Gene3D" id="3.40.980.20">
    <property type="entry name" value="Four-carbon acid sugar kinase, nucleotide binding domain"/>
    <property type="match status" value="1"/>
</dbReference>
<comment type="similarity">
    <text evidence="1">Belongs to the four-carbon acid sugar kinase family.</text>
</comment>
<sequence length="465" mass="50616">MNRSLKATLAALPAEPSESLLPQIRTLLAKSDRTIIVLDDDPTGTQTVYDTPVLTTWTTDAIADELDRGHRLIYILTNSRSLPADRAKQLAHEIGANLLSAARAKNKSLTVISRSDSTLRGHYPAEVDALATALNTPDSPQFIIPFFLQGGRLTIDDIHYVAEGDSLVPASETPFAQDAVFGFQNANLVDWVIEKRPDINRDQVHKISLSDLRCSDSTNLNDQIKSLPPKSVCIVNAVTMRDIESFVAAALRSENAGRQFVYRTAASFVQAYAGLEPKPLLDTSEMVNPSANTGLIAVGSYVPKTTTQLKTLINKAENLVAVELDVDEILSDRHDEYLQTVSAKVNRELQSGHNVVLHTSRNLVTGNDAESNLEIGNRVSAALVQVVRSIEQPLRFLIAKGGITSSDVATRGLDVKRAIVLGQILPGVPVWQTQQESRRPGLAYVVFPGNVGGDDALLQAYQKLQ</sequence>
<feature type="domain" description="Four-carbon acid sugar kinase nucleotide binding" evidence="8">
    <location>
        <begin position="295"/>
        <end position="457"/>
    </location>
</feature>
<keyword evidence="2" id="KW-0808">Transferase</keyword>
<reference evidence="9 10" key="1">
    <citation type="submission" date="2019-02" db="EMBL/GenBank/DDBJ databases">
        <title>Deep-cultivation of Planctomycetes and their phenomic and genomic characterization uncovers novel biology.</title>
        <authorList>
            <person name="Wiegand S."/>
            <person name="Jogler M."/>
            <person name="Boedeker C."/>
            <person name="Pinto D."/>
            <person name="Vollmers J."/>
            <person name="Rivas-Marin E."/>
            <person name="Kohn T."/>
            <person name="Peeters S.H."/>
            <person name="Heuer A."/>
            <person name="Rast P."/>
            <person name="Oberbeckmann S."/>
            <person name="Bunk B."/>
            <person name="Jeske O."/>
            <person name="Meyerdierks A."/>
            <person name="Storesund J.E."/>
            <person name="Kallscheuer N."/>
            <person name="Luecker S."/>
            <person name="Lage O.M."/>
            <person name="Pohl T."/>
            <person name="Merkel B.J."/>
            <person name="Hornburger P."/>
            <person name="Mueller R.-W."/>
            <person name="Bruemmer F."/>
            <person name="Labrenz M."/>
            <person name="Spormann A.M."/>
            <person name="Op den Camp H."/>
            <person name="Overmann J."/>
            <person name="Amann R."/>
            <person name="Jetten M.S.M."/>
            <person name="Mascher T."/>
            <person name="Medema M.H."/>
            <person name="Devos D.P."/>
            <person name="Kaster A.-K."/>
            <person name="Ovreas L."/>
            <person name="Rohde M."/>
            <person name="Galperin M.Y."/>
            <person name="Jogler C."/>
        </authorList>
    </citation>
    <scope>NUCLEOTIDE SEQUENCE [LARGE SCALE GENOMIC DNA]</scope>
    <source>
        <strain evidence="9 10">K23_9</strain>
    </source>
</reference>
<keyword evidence="3" id="KW-0547">Nucleotide-binding</keyword>
<evidence type="ECO:0008006" key="11">
    <source>
        <dbReference type="Google" id="ProtNLM"/>
    </source>
</evidence>
<evidence type="ECO:0000259" key="7">
    <source>
        <dbReference type="Pfam" id="PF07005"/>
    </source>
</evidence>
<dbReference type="AlphaFoldDB" id="A0A517NMN1"/>
<dbReference type="Gene3D" id="3.40.50.10840">
    <property type="entry name" value="Putative sugar-binding, N-terminal domain"/>
    <property type="match status" value="1"/>
</dbReference>
<dbReference type="Proteomes" id="UP000319817">
    <property type="component" value="Chromosome"/>
</dbReference>
<keyword evidence="4" id="KW-0418">Kinase</keyword>
<evidence type="ECO:0000259" key="8">
    <source>
        <dbReference type="Pfam" id="PF17042"/>
    </source>
</evidence>
<protein>
    <recommendedName>
        <fullName evidence="11">Hydroxyacid dehydrogenase</fullName>
    </recommendedName>
</protein>
<proteinExistence type="inferred from homology"/>
<dbReference type="Pfam" id="PF17042">
    <property type="entry name" value="NBD_C"/>
    <property type="match status" value="1"/>
</dbReference>
<evidence type="ECO:0000256" key="1">
    <source>
        <dbReference type="ARBA" id="ARBA00005715"/>
    </source>
</evidence>
<dbReference type="InterPro" id="IPR042213">
    <property type="entry name" value="NBD_C_sf"/>
</dbReference>
<organism evidence="9 10">
    <name type="scientific">Stieleria marina</name>
    <dbReference type="NCBI Taxonomy" id="1930275"/>
    <lineage>
        <taxon>Bacteria</taxon>
        <taxon>Pseudomonadati</taxon>
        <taxon>Planctomycetota</taxon>
        <taxon>Planctomycetia</taxon>
        <taxon>Pirellulales</taxon>
        <taxon>Pirellulaceae</taxon>
        <taxon>Stieleria</taxon>
    </lineage>
</organism>